<dbReference type="GO" id="GO:0016491">
    <property type="term" value="F:oxidoreductase activity"/>
    <property type="evidence" value="ECO:0007669"/>
    <property type="project" value="UniProtKB-KW"/>
</dbReference>
<dbReference type="SUPFAM" id="SSF51735">
    <property type="entry name" value="NAD(P)-binding Rossmann-fold domains"/>
    <property type="match status" value="1"/>
</dbReference>
<keyword evidence="6" id="KW-1133">Transmembrane helix</keyword>
<dbReference type="PRINTS" id="PR00080">
    <property type="entry name" value="SDRFAMILY"/>
</dbReference>
<proteinExistence type="inferred from homology"/>
<gene>
    <name evidence="7" type="ORF">J437_LFUL018379</name>
</gene>
<evidence type="ECO:0000256" key="4">
    <source>
        <dbReference type="ARBA" id="ARBA00023128"/>
    </source>
</evidence>
<keyword evidence="2" id="KW-0521">NADP</keyword>
<dbReference type="AlphaFoldDB" id="A0A8K0KQW4"/>
<dbReference type="PANTHER" id="PTHR44889">
    <property type="entry name" value="INACTIVE HYDROXYSTEROID DEHYDROGENASE-LIKE PROTEIN 1"/>
    <property type="match status" value="1"/>
</dbReference>
<comment type="caution">
    <text evidence="7">The sequence shown here is derived from an EMBL/GenBank/DDBJ whole genome shotgun (WGS) entry which is preliminary data.</text>
</comment>
<keyword evidence="6" id="KW-0472">Membrane</keyword>
<dbReference type="InterPro" id="IPR052149">
    <property type="entry name" value="17-beta-HSD3-like"/>
</dbReference>
<dbReference type="InterPro" id="IPR020904">
    <property type="entry name" value="Sc_DH/Rdtase_CS"/>
</dbReference>
<dbReference type="EMBL" id="KZ309544">
    <property type="protein sequence ID" value="KAG8239187.1"/>
    <property type="molecule type" value="Genomic_DNA"/>
</dbReference>
<dbReference type="Proteomes" id="UP000792457">
    <property type="component" value="Unassembled WGS sequence"/>
</dbReference>
<evidence type="ECO:0000256" key="5">
    <source>
        <dbReference type="ARBA" id="ARBA00038261"/>
    </source>
</evidence>
<evidence type="ECO:0000313" key="7">
    <source>
        <dbReference type="EMBL" id="KAG8239187.1"/>
    </source>
</evidence>
<comment type="similarity">
    <text evidence="5">Belongs to the short-chain dehydrogenases/reductases (SDR) family. 17-beta-HSD 3 subfamily.</text>
</comment>
<dbReference type="OrthoDB" id="5545019at2759"/>
<dbReference type="InterPro" id="IPR036291">
    <property type="entry name" value="NAD(P)-bd_dom_sf"/>
</dbReference>
<evidence type="ECO:0000313" key="8">
    <source>
        <dbReference type="Proteomes" id="UP000792457"/>
    </source>
</evidence>
<keyword evidence="8" id="KW-1185">Reference proteome</keyword>
<feature type="transmembrane region" description="Helical" evidence="6">
    <location>
        <begin position="25"/>
        <end position="46"/>
    </location>
</feature>
<reference evidence="7" key="1">
    <citation type="submission" date="2013-04" db="EMBL/GenBank/DDBJ databases">
        <authorList>
            <person name="Qu J."/>
            <person name="Murali S.C."/>
            <person name="Bandaranaike D."/>
            <person name="Bellair M."/>
            <person name="Blankenburg K."/>
            <person name="Chao H."/>
            <person name="Dinh H."/>
            <person name="Doddapaneni H."/>
            <person name="Downs B."/>
            <person name="Dugan-Rocha S."/>
            <person name="Elkadiri S."/>
            <person name="Gnanaolivu R.D."/>
            <person name="Hernandez B."/>
            <person name="Javaid M."/>
            <person name="Jayaseelan J.C."/>
            <person name="Lee S."/>
            <person name="Li M."/>
            <person name="Ming W."/>
            <person name="Munidasa M."/>
            <person name="Muniz J."/>
            <person name="Nguyen L."/>
            <person name="Ongeri F."/>
            <person name="Osuji N."/>
            <person name="Pu L.-L."/>
            <person name="Puazo M."/>
            <person name="Qu C."/>
            <person name="Quiroz J."/>
            <person name="Raj R."/>
            <person name="Weissenberger G."/>
            <person name="Xin Y."/>
            <person name="Zou X."/>
            <person name="Han Y."/>
            <person name="Richards S."/>
            <person name="Worley K."/>
            <person name="Muzny D."/>
            <person name="Gibbs R."/>
        </authorList>
    </citation>
    <scope>NUCLEOTIDE SEQUENCE</scope>
    <source>
        <strain evidence="7">Sampled in the wild</strain>
    </source>
</reference>
<dbReference type="PANTHER" id="PTHR44889:SF1">
    <property type="entry name" value="INACTIVE HYDROXYSTEROID DEHYDROGENASE-LIKE PROTEIN 1"/>
    <property type="match status" value="1"/>
</dbReference>
<keyword evidence="4" id="KW-0496">Mitochondrion</keyword>
<sequence length="328" mass="37175">MALSCDSPLLLWKQMSRTVMMYEELFTIVGYVYAGKILLSLTITIVRELRVIFRSRFWPIDLVSRYGKWAVVTGSTDGIGKAYAQELARRGLNIFLISRNPEKLKKVADEIELEFGVETKILDVDFSLSRDIYPRIASHLEGIEVGILVNNVGFLNETAMPFSRMCEDDLWKLIKINIAAATMMSKIILPAMIKEKKGAVVNISSVAGMHPLPMIAVYSATKAYLYYFSEALRRECRSSKITIQTLTPGYVNTNLISTSSYLRRGGLSIPRAGKYVRHAIATLGVVDTTCGYWIHELQLWFASLFPRYIISEVCMYLQAFLYKDTKPE</sequence>
<evidence type="ECO:0000256" key="3">
    <source>
        <dbReference type="ARBA" id="ARBA00023002"/>
    </source>
</evidence>
<evidence type="ECO:0000256" key="1">
    <source>
        <dbReference type="ARBA" id="ARBA00004173"/>
    </source>
</evidence>
<keyword evidence="6" id="KW-0812">Transmembrane</keyword>
<dbReference type="CDD" id="cd05356">
    <property type="entry name" value="17beta-HSD1_like_SDR_c"/>
    <property type="match status" value="1"/>
</dbReference>
<organism evidence="7 8">
    <name type="scientific">Ladona fulva</name>
    <name type="common">Scarce chaser dragonfly</name>
    <name type="synonym">Libellula fulva</name>
    <dbReference type="NCBI Taxonomy" id="123851"/>
    <lineage>
        <taxon>Eukaryota</taxon>
        <taxon>Metazoa</taxon>
        <taxon>Ecdysozoa</taxon>
        <taxon>Arthropoda</taxon>
        <taxon>Hexapoda</taxon>
        <taxon>Insecta</taxon>
        <taxon>Pterygota</taxon>
        <taxon>Palaeoptera</taxon>
        <taxon>Odonata</taxon>
        <taxon>Epiprocta</taxon>
        <taxon>Anisoptera</taxon>
        <taxon>Libelluloidea</taxon>
        <taxon>Libellulidae</taxon>
        <taxon>Ladona</taxon>
    </lineage>
</organism>
<dbReference type="PRINTS" id="PR00081">
    <property type="entry name" value="GDHRDH"/>
</dbReference>
<dbReference type="Pfam" id="PF00106">
    <property type="entry name" value="adh_short"/>
    <property type="match status" value="1"/>
</dbReference>
<name>A0A8K0KQW4_LADFU</name>
<dbReference type="Gene3D" id="3.40.50.720">
    <property type="entry name" value="NAD(P)-binding Rossmann-like Domain"/>
    <property type="match status" value="1"/>
</dbReference>
<dbReference type="GO" id="GO:0005739">
    <property type="term" value="C:mitochondrion"/>
    <property type="evidence" value="ECO:0007669"/>
    <property type="project" value="UniProtKB-SubCell"/>
</dbReference>
<dbReference type="PIRSF" id="PIRSF000126">
    <property type="entry name" value="11-beta-HSD1"/>
    <property type="match status" value="1"/>
</dbReference>
<reference evidence="7" key="2">
    <citation type="submission" date="2017-10" db="EMBL/GenBank/DDBJ databases">
        <title>Ladona fulva Genome sequencing and assembly.</title>
        <authorList>
            <person name="Murali S."/>
            <person name="Richards S."/>
            <person name="Bandaranaike D."/>
            <person name="Bellair M."/>
            <person name="Blankenburg K."/>
            <person name="Chao H."/>
            <person name="Dinh H."/>
            <person name="Doddapaneni H."/>
            <person name="Dugan-Rocha S."/>
            <person name="Elkadiri S."/>
            <person name="Gnanaolivu R."/>
            <person name="Hernandez B."/>
            <person name="Skinner E."/>
            <person name="Javaid M."/>
            <person name="Lee S."/>
            <person name="Li M."/>
            <person name="Ming W."/>
            <person name="Munidasa M."/>
            <person name="Muniz J."/>
            <person name="Nguyen L."/>
            <person name="Hughes D."/>
            <person name="Osuji N."/>
            <person name="Pu L.-L."/>
            <person name="Puazo M."/>
            <person name="Qu C."/>
            <person name="Quiroz J."/>
            <person name="Raj R."/>
            <person name="Weissenberger G."/>
            <person name="Xin Y."/>
            <person name="Zou X."/>
            <person name="Han Y."/>
            <person name="Worley K."/>
            <person name="Muzny D."/>
            <person name="Gibbs R."/>
        </authorList>
    </citation>
    <scope>NUCLEOTIDE SEQUENCE</scope>
    <source>
        <strain evidence="7">Sampled in the wild</strain>
    </source>
</reference>
<evidence type="ECO:0000256" key="2">
    <source>
        <dbReference type="ARBA" id="ARBA00022857"/>
    </source>
</evidence>
<dbReference type="InterPro" id="IPR002347">
    <property type="entry name" value="SDR_fam"/>
</dbReference>
<accession>A0A8K0KQW4</accession>
<protein>
    <submittedName>
        <fullName evidence="7">Uncharacterized protein</fullName>
    </submittedName>
</protein>
<comment type="subcellular location">
    <subcellularLocation>
        <location evidence="1">Mitochondrion</location>
    </subcellularLocation>
</comment>
<keyword evidence="3" id="KW-0560">Oxidoreductase</keyword>
<dbReference type="PROSITE" id="PS00061">
    <property type="entry name" value="ADH_SHORT"/>
    <property type="match status" value="1"/>
</dbReference>
<dbReference type="FunFam" id="3.40.50.720:FF:000137">
    <property type="entry name" value="Hydroxysteroid (17-beta) dehydrogenase 3"/>
    <property type="match status" value="1"/>
</dbReference>
<evidence type="ECO:0000256" key="6">
    <source>
        <dbReference type="SAM" id="Phobius"/>
    </source>
</evidence>